<evidence type="ECO:0000313" key="2">
    <source>
        <dbReference type="Proteomes" id="UP001615550"/>
    </source>
</evidence>
<comment type="caution">
    <text evidence="1">The sequence shown here is derived from an EMBL/GenBank/DDBJ whole genome shotgun (WGS) entry which is preliminary data.</text>
</comment>
<proteinExistence type="predicted"/>
<keyword evidence="2" id="KW-1185">Reference proteome</keyword>
<accession>A0ABW8D5H3</accession>
<organism evidence="1 2">
    <name type="scientific">Legionella lytica</name>
    <dbReference type="NCBI Taxonomy" id="96232"/>
    <lineage>
        <taxon>Bacteria</taxon>
        <taxon>Pseudomonadati</taxon>
        <taxon>Pseudomonadota</taxon>
        <taxon>Gammaproteobacteria</taxon>
        <taxon>Legionellales</taxon>
        <taxon>Legionellaceae</taxon>
        <taxon>Legionella</taxon>
    </lineage>
</organism>
<dbReference type="RefSeq" id="WP_400186773.1">
    <property type="nucleotide sequence ID" value="NZ_JBGORX010000001.1"/>
</dbReference>
<sequence>MSKKIAPFADTPSWNKNLRQEVPFWLTALAQGKTPELLFSDMMSNNDDFYQLSFFLNQLPATLIKLYFEKIKMLLHVDNSSHIDLGVAALLIAVPSLTQEQYHEIEEIIDMNLNIDESTEQLIAFAASSFSNRFNPQLITVELLQYWLLKSEYTAYAKVAVDILSKSIVPLENDDDIDNIFSSLINGPMKKLNSPFPFNANFYQVFANLEPYLDEGQIDQFLEYLKEYYLYENPNVYIKFKKIAVLLGEGVPIDGWDGNISSITPEEIIALFKHEGEEHLDNFEFNGERCCTYLDDELCILTDNIYLEEFTPAHINALLEVAINSLNSSSNSTTYYSSYAILRLGTHLTTEQISRVFQRGLISHLVNPQYFEDSVARIDLLLYCILHKNATLDELKNFLNISPDLLVSEHNKELIDLLSDVINYIGTKQDKPVQAASISSLFTENGASFFKSIVKEKRSLEESMDEAQTLSSKFTKYN</sequence>
<reference evidence="1 2" key="1">
    <citation type="submission" date="2024-08" db="EMBL/GenBank/DDBJ databases">
        <title>Draft Genome Sequence of Legionella lytica strain DSB2004, Isolated From a Fire Sprinkler System.</title>
        <authorList>
            <person name="Everhart A.D."/>
            <person name="Kidane D.T."/>
            <person name="Farone A.L."/>
            <person name="Farone M.B."/>
        </authorList>
    </citation>
    <scope>NUCLEOTIDE SEQUENCE [LARGE SCALE GENOMIC DNA]</scope>
    <source>
        <strain evidence="1 2">DSB2004</strain>
    </source>
</reference>
<dbReference type="Proteomes" id="UP001615550">
    <property type="component" value="Unassembled WGS sequence"/>
</dbReference>
<dbReference type="EMBL" id="JBGORX010000001">
    <property type="protein sequence ID" value="MFJ1267942.1"/>
    <property type="molecule type" value="Genomic_DNA"/>
</dbReference>
<name>A0ABW8D5H3_9GAMM</name>
<gene>
    <name evidence="1" type="ORF">ACD661_05130</name>
</gene>
<protein>
    <submittedName>
        <fullName evidence="1">Uncharacterized protein</fullName>
    </submittedName>
</protein>
<evidence type="ECO:0000313" key="1">
    <source>
        <dbReference type="EMBL" id="MFJ1267942.1"/>
    </source>
</evidence>